<dbReference type="Proteomes" id="UP001652661">
    <property type="component" value="Chromosome 3L"/>
</dbReference>
<dbReference type="PANTHER" id="PTHR12684:SF2">
    <property type="entry name" value="TRNA 2'-PHOSPHOTRANSFERASE 1"/>
    <property type="match status" value="1"/>
</dbReference>
<dbReference type="AlphaFoldDB" id="A0A6P4IYA1"/>
<accession>A0A6P4IYA1</accession>
<dbReference type="Pfam" id="PF01885">
    <property type="entry name" value="PTS_2-RNA"/>
    <property type="match status" value="1"/>
</dbReference>
<name>A0A6P4IYA1_DROKI</name>
<dbReference type="PANTHER" id="PTHR12684">
    <property type="entry name" value="PUTATIVE PHOSPHOTRANSFERASE"/>
    <property type="match status" value="1"/>
</dbReference>
<keyword evidence="5" id="KW-0520">NAD</keyword>
<keyword evidence="4" id="KW-0808">Transferase</keyword>
<evidence type="ECO:0000256" key="4">
    <source>
        <dbReference type="ARBA" id="ARBA00022679"/>
    </source>
</evidence>
<evidence type="ECO:0000256" key="2">
    <source>
        <dbReference type="ARBA" id="ARBA00009836"/>
    </source>
</evidence>
<evidence type="ECO:0000256" key="5">
    <source>
        <dbReference type="ARBA" id="ARBA00023027"/>
    </source>
</evidence>
<sequence length="206" mass="23201">MPPKQPDIQESKKLSWLLRHGAKTENIPITLDGYVSVSDLAKHPRYKCFSLEKLQAIVSADAKQRYSLRWNKDRGVHEIRANQGHSLSSVVDSEESGLEKLTNPTLLAVHGTYYRHWEAIKDQGLSRMSRNHVHFASSDRTESTLSGFRGNCQILIYLDTAKVLSDGIPIYRSSNGVLLCPGVEGIIATSYFERVIDRRTGQPMAY</sequence>
<evidence type="ECO:0000256" key="1">
    <source>
        <dbReference type="ARBA" id="ARBA00003343"/>
    </source>
</evidence>
<evidence type="ECO:0000313" key="7">
    <source>
        <dbReference type="Proteomes" id="UP001652661"/>
    </source>
</evidence>
<dbReference type="GO" id="GO:0000215">
    <property type="term" value="F:tRNA 2'-phosphotransferase activity"/>
    <property type="evidence" value="ECO:0007669"/>
    <property type="project" value="UniProtKB-EC"/>
</dbReference>
<dbReference type="OrthoDB" id="419694at2759"/>
<reference evidence="8" key="1">
    <citation type="submission" date="2025-08" db="UniProtKB">
        <authorList>
            <consortium name="RefSeq"/>
        </authorList>
    </citation>
    <scope>IDENTIFICATION</scope>
    <source>
        <strain evidence="8">14028-0561.14</strain>
        <tissue evidence="8">Whole fly</tissue>
    </source>
</reference>
<evidence type="ECO:0000313" key="8">
    <source>
        <dbReference type="RefSeq" id="XP_017028219.1"/>
    </source>
</evidence>
<dbReference type="RefSeq" id="XP_017028219.1">
    <property type="nucleotide sequence ID" value="XM_017172730.3"/>
</dbReference>
<dbReference type="GO" id="GO:0006388">
    <property type="term" value="P:tRNA splicing, via endonucleolytic cleavage and ligation"/>
    <property type="evidence" value="ECO:0007669"/>
    <property type="project" value="TreeGrafter"/>
</dbReference>
<gene>
    <name evidence="8" type="primary">Tpt</name>
</gene>
<dbReference type="InterPro" id="IPR042080">
    <property type="entry name" value="RNA_2'-PTrans_N"/>
</dbReference>
<dbReference type="SUPFAM" id="SSF56399">
    <property type="entry name" value="ADP-ribosylation"/>
    <property type="match status" value="1"/>
</dbReference>
<dbReference type="EC" id="2.7.1.160" evidence="3"/>
<evidence type="ECO:0000256" key="6">
    <source>
        <dbReference type="ARBA" id="ARBA00047949"/>
    </source>
</evidence>
<comment type="function">
    <text evidence="1">Catalyzes the last step of tRNA splicing, the transfer of the splice junction 2'-phosphate from ligated tRNA to NAD to produce ADP-ribose 1''-2'' cyclic phosphate.</text>
</comment>
<dbReference type="InterPro" id="IPR042081">
    <property type="entry name" value="RNA_2'-PTrans_C"/>
</dbReference>
<proteinExistence type="inferred from homology"/>
<dbReference type="InterPro" id="IPR002745">
    <property type="entry name" value="Ptrans_KptA/Tpt1"/>
</dbReference>
<dbReference type="Gene3D" id="1.10.10.970">
    <property type="entry name" value="RNA 2'-phosphotransferase, Tpt1/KptA family, N-terminal domain"/>
    <property type="match status" value="1"/>
</dbReference>
<keyword evidence="7" id="KW-1185">Reference proteome</keyword>
<dbReference type="Gene3D" id="3.20.170.30">
    <property type="match status" value="1"/>
</dbReference>
<evidence type="ECO:0000256" key="3">
    <source>
        <dbReference type="ARBA" id="ARBA00012007"/>
    </source>
</evidence>
<protein>
    <recommendedName>
        <fullName evidence="3">2'-phosphotransferase</fullName>
        <ecNumber evidence="3">2.7.1.160</ecNumber>
    </recommendedName>
</protein>
<comment type="catalytic activity">
    <reaction evidence="6">
        <text>2'-phospho-[ligated tRNA] + NAD(+) = mature tRNA + ADP-alpha-D-ribose 1'',2''-cyclic phosphate + nicotinamide</text>
        <dbReference type="Rhea" id="RHEA:23324"/>
        <dbReference type="Rhea" id="RHEA-COMP:11106"/>
        <dbReference type="Rhea" id="RHEA-COMP:11107"/>
        <dbReference type="ChEBI" id="CHEBI:17154"/>
        <dbReference type="ChEBI" id="CHEBI:57540"/>
        <dbReference type="ChEBI" id="CHEBI:76596"/>
        <dbReference type="ChEBI" id="CHEBI:82883"/>
        <dbReference type="ChEBI" id="CHEBI:85027"/>
        <dbReference type="EC" id="2.7.1.160"/>
    </reaction>
</comment>
<comment type="similarity">
    <text evidence="2">Belongs to the KptA/TPT1 family.</text>
</comment>
<organism evidence="7 8">
    <name type="scientific">Drosophila kikkawai</name>
    <name type="common">Fruit fly</name>
    <dbReference type="NCBI Taxonomy" id="30033"/>
    <lineage>
        <taxon>Eukaryota</taxon>
        <taxon>Metazoa</taxon>
        <taxon>Ecdysozoa</taxon>
        <taxon>Arthropoda</taxon>
        <taxon>Hexapoda</taxon>
        <taxon>Insecta</taxon>
        <taxon>Pterygota</taxon>
        <taxon>Neoptera</taxon>
        <taxon>Endopterygota</taxon>
        <taxon>Diptera</taxon>
        <taxon>Brachycera</taxon>
        <taxon>Muscomorpha</taxon>
        <taxon>Ephydroidea</taxon>
        <taxon>Drosophilidae</taxon>
        <taxon>Drosophila</taxon>
        <taxon>Sophophora</taxon>
    </lineage>
</organism>